<evidence type="ECO:0000256" key="1">
    <source>
        <dbReference type="SAM" id="Phobius"/>
    </source>
</evidence>
<feature type="transmembrane region" description="Helical" evidence="1">
    <location>
        <begin position="112"/>
        <end position="134"/>
    </location>
</feature>
<evidence type="ECO:0000313" key="3">
    <source>
        <dbReference type="WBParaSite" id="maker-uti_cns_0017127-snap-gene-0.2-mRNA-1"/>
    </source>
</evidence>
<keyword evidence="1" id="KW-1133">Transmembrane helix</keyword>
<keyword evidence="1" id="KW-0812">Transmembrane</keyword>
<reference evidence="3" key="1">
    <citation type="submission" date="2016-11" db="UniProtKB">
        <authorList>
            <consortium name="WormBaseParasite"/>
        </authorList>
    </citation>
    <scope>IDENTIFICATION</scope>
</reference>
<protein>
    <submittedName>
        <fullName evidence="3">CNNM transmembrane domain-containing protein</fullName>
    </submittedName>
</protein>
<organism evidence="2 3">
    <name type="scientific">Macrostomum lignano</name>
    <dbReference type="NCBI Taxonomy" id="282301"/>
    <lineage>
        <taxon>Eukaryota</taxon>
        <taxon>Metazoa</taxon>
        <taxon>Spiralia</taxon>
        <taxon>Lophotrochozoa</taxon>
        <taxon>Platyhelminthes</taxon>
        <taxon>Rhabditophora</taxon>
        <taxon>Macrostomorpha</taxon>
        <taxon>Macrostomida</taxon>
        <taxon>Macrostomidae</taxon>
        <taxon>Macrostomum</taxon>
    </lineage>
</organism>
<keyword evidence="1" id="KW-0472">Membrane</keyword>
<dbReference type="Proteomes" id="UP000095280">
    <property type="component" value="Unplaced"/>
</dbReference>
<evidence type="ECO:0000313" key="2">
    <source>
        <dbReference type="Proteomes" id="UP000095280"/>
    </source>
</evidence>
<sequence>RLVKFEKVNRGTGRSASLTLQRRRRLHWRVAGEAVQITRRRSFQMTESWSNDTIGAKSTTELLFEFLTLLLDIEHQLTVFLVCGVISIGMMWPHEPPRLRDDTIRRKKPCLVVAAVIKLATFAGWHTVVNSASYVLADGASRQRRLCHGRTGRGGWLLLLRWLLPSPPLLLSRRTQIFLQRWLP</sequence>
<keyword evidence="2" id="KW-1185">Reference proteome</keyword>
<name>A0A1I8ITV1_9PLAT</name>
<proteinExistence type="predicted"/>
<accession>A0A1I8ITV1</accession>
<dbReference type="AlphaFoldDB" id="A0A1I8ITV1"/>
<dbReference type="WBParaSite" id="maker-uti_cns_0017127-snap-gene-0.2-mRNA-1">
    <property type="protein sequence ID" value="maker-uti_cns_0017127-snap-gene-0.2-mRNA-1"/>
    <property type="gene ID" value="maker-uti_cns_0017127-snap-gene-0.2"/>
</dbReference>